<dbReference type="Proteomes" id="UP000061660">
    <property type="component" value="Chromosome"/>
</dbReference>
<protein>
    <submittedName>
        <fullName evidence="1">Uncharacterized protein</fullName>
    </submittedName>
</protein>
<evidence type="ECO:0000313" key="2">
    <source>
        <dbReference type="Proteomes" id="UP000061660"/>
    </source>
</evidence>
<reference evidence="2" key="1">
    <citation type="submission" date="2015-12" db="EMBL/GenBank/DDBJ databases">
        <title>Complete genome sequences of two moderately thermophilic Paenibacillus species.</title>
        <authorList>
            <person name="Butler R.III."/>
            <person name="Wang J."/>
            <person name="Stark B.C."/>
            <person name="Pombert J.-F."/>
        </authorList>
    </citation>
    <scope>NUCLEOTIDE SEQUENCE [LARGE SCALE GENOMIC DNA]</scope>
    <source>
        <strain evidence="2">32O-Y</strain>
    </source>
</reference>
<dbReference type="PATRIC" id="fig|162209.4.peg.3152"/>
<reference evidence="1 2" key="2">
    <citation type="journal article" date="2016" name="Genome Announc.">
        <title>Complete Genome Sequences of Two Interactive Moderate Thermophiles, Paenibacillus napthalenovorans 32O-Y and Paenibacillus sp. 32O-W.</title>
        <authorList>
            <person name="Butler R.R.III."/>
            <person name="Wang J."/>
            <person name="Stark B.C."/>
            <person name="Pombert J.F."/>
        </authorList>
    </citation>
    <scope>NUCLEOTIDE SEQUENCE [LARGE SCALE GENOMIC DNA]</scope>
    <source>
        <strain evidence="1 2">32O-Y</strain>
    </source>
</reference>
<dbReference type="STRING" id="162209.IJ22_29550"/>
<name>A0A0U2M632_9BACL</name>
<accession>A0A0U2M632</accession>
<dbReference type="OrthoDB" id="2660806at2"/>
<organism evidence="1 2">
    <name type="scientific">Paenibacillus naphthalenovorans</name>
    <dbReference type="NCBI Taxonomy" id="162209"/>
    <lineage>
        <taxon>Bacteria</taxon>
        <taxon>Bacillati</taxon>
        <taxon>Bacillota</taxon>
        <taxon>Bacilli</taxon>
        <taxon>Bacillales</taxon>
        <taxon>Paenibacillaceae</taxon>
        <taxon>Paenibacillus</taxon>
    </lineage>
</organism>
<sequence>MNWHEEEARTKLHILISLARSQRALSRILESVADVAEKTEPAGERLVEQMEALSKYQRQIAVKMIGIKIRKKTSGIPQKPWINQTLVHYRPQTISAKE</sequence>
<dbReference type="KEGG" id="pnp:IJ22_29550"/>
<keyword evidence="2" id="KW-1185">Reference proteome</keyword>
<dbReference type="AlphaFoldDB" id="A0A0U2M632"/>
<dbReference type="RefSeq" id="WP_054818995.1">
    <property type="nucleotide sequence ID" value="NZ_CP013652.1"/>
</dbReference>
<proteinExistence type="predicted"/>
<evidence type="ECO:0000313" key="1">
    <source>
        <dbReference type="EMBL" id="ALS23328.1"/>
    </source>
</evidence>
<gene>
    <name evidence="1" type="ORF">IJ22_29550</name>
</gene>
<dbReference type="EMBL" id="CP013652">
    <property type="protein sequence ID" value="ALS23328.1"/>
    <property type="molecule type" value="Genomic_DNA"/>
</dbReference>